<name>A0A4S4FII4_9MICO</name>
<dbReference type="PANTHER" id="PTHR34310:SF9">
    <property type="entry name" value="BLR5716 PROTEIN"/>
    <property type="match status" value="1"/>
</dbReference>
<protein>
    <submittedName>
        <fullName evidence="2">DUF427 domain-containing protein</fullName>
    </submittedName>
</protein>
<proteinExistence type="predicted"/>
<reference evidence="2 3" key="1">
    <citation type="submission" date="2019-04" db="EMBL/GenBank/DDBJ databases">
        <authorList>
            <person name="Jiang L."/>
        </authorList>
    </citation>
    <scope>NUCLEOTIDE SEQUENCE [LARGE SCALE GENOMIC DNA]</scope>
    <source>
        <strain evidence="2 3">YIM 131853</strain>
    </source>
</reference>
<dbReference type="AlphaFoldDB" id="A0A4S4FII4"/>
<sequence>MAISMDDFTMSQLGQLRWAAARRRVRAFSGGEAVVDSLDARIVWEPKRVVGSYAVPLGDIHPAPSKGGAVASSAVAAPILTPDDAFELHTSPGTAWTLELPTGSAPGAAFSPDDPELAGYVVLDWTVFDEWREEDQIVITHPHDPFQRIDCLLSDRQLNVSLEGVVLADTRRAVLLLETHLPQRWYIPRDDVRMDLLTPSQTVSSCAYKGVANYWTVSVGERTVVDAAWSYENPLHDGEPVRGYLCFYDDRVDVAVAS</sequence>
<feature type="domain" description="DUF427" evidence="1">
    <location>
        <begin position="159"/>
        <end position="249"/>
    </location>
</feature>
<evidence type="ECO:0000313" key="3">
    <source>
        <dbReference type="Proteomes" id="UP000309133"/>
    </source>
</evidence>
<dbReference type="InterPro" id="IPR038694">
    <property type="entry name" value="DUF427_sf"/>
</dbReference>
<dbReference type="RefSeq" id="WP_136428217.1">
    <property type="nucleotide sequence ID" value="NZ_SSSM01000005.1"/>
</dbReference>
<dbReference type="EMBL" id="SSSM01000005">
    <property type="protein sequence ID" value="THG29888.1"/>
    <property type="molecule type" value="Genomic_DNA"/>
</dbReference>
<evidence type="ECO:0000313" key="2">
    <source>
        <dbReference type="EMBL" id="THG29888.1"/>
    </source>
</evidence>
<dbReference type="InterPro" id="IPR007361">
    <property type="entry name" value="DUF427"/>
</dbReference>
<gene>
    <name evidence="2" type="ORF">E6C64_14655</name>
</gene>
<comment type="caution">
    <text evidence="2">The sequence shown here is derived from an EMBL/GenBank/DDBJ whole genome shotgun (WGS) entry which is preliminary data.</text>
</comment>
<accession>A0A4S4FII4</accession>
<organism evidence="2 3">
    <name type="scientific">Naasia lichenicola</name>
    <dbReference type="NCBI Taxonomy" id="2565933"/>
    <lineage>
        <taxon>Bacteria</taxon>
        <taxon>Bacillati</taxon>
        <taxon>Actinomycetota</taxon>
        <taxon>Actinomycetes</taxon>
        <taxon>Micrococcales</taxon>
        <taxon>Microbacteriaceae</taxon>
        <taxon>Naasia</taxon>
    </lineage>
</organism>
<dbReference type="Proteomes" id="UP000309133">
    <property type="component" value="Unassembled WGS sequence"/>
</dbReference>
<dbReference type="Pfam" id="PF04248">
    <property type="entry name" value="NTP_transf_9"/>
    <property type="match status" value="1"/>
</dbReference>
<dbReference type="Gene3D" id="2.170.150.40">
    <property type="entry name" value="Domain of unknown function (DUF427)"/>
    <property type="match status" value="1"/>
</dbReference>
<dbReference type="OrthoDB" id="285364at2"/>
<evidence type="ECO:0000259" key="1">
    <source>
        <dbReference type="Pfam" id="PF04248"/>
    </source>
</evidence>
<dbReference type="PANTHER" id="PTHR34310">
    <property type="entry name" value="DUF427 DOMAIN PROTEIN (AFU_ORTHOLOGUE AFUA_3G02220)"/>
    <property type="match status" value="1"/>
</dbReference>
<keyword evidence="3" id="KW-1185">Reference proteome</keyword>